<organism evidence="1 2">
    <name type="scientific">Jimgerdemannia flammicorona</name>
    <dbReference type="NCBI Taxonomy" id="994334"/>
    <lineage>
        <taxon>Eukaryota</taxon>
        <taxon>Fungi</taxon>
        <taxon>Fungi incertae sedis</taxon>
        <taxon>Mucoromycota</taxon>
        <taxon>Mucoromycotina</taxon>
        <taxon>Endogonomycetes</taxon>
        <taxon>Endogonales</taxon>
        <taxon>Endogonaceae</taxon>
        <taxon>Jimgerdemannia</taxon>
    </lineage>
</organism>
<dbReference type="Proteomes" id="UP000268093">
    <property type="component" value="Unassembled WGS sequence"/>
</dbReference>
<evidence type="ECO:0000313" key="2">
    <source>
        <dbReference type="Proteomes" id="UP000268093"/>
    </source>
</evidence>
<dbReference type="EMBL" id="RBNI01015578">
    <property type="protein sequence ID" value="RUP14410.1"/>
    <property type="molecule type" value="Genomic_DNA"/>
</dbReference>
<dbReference type="AlphaFoldDB" id="A0A433B9G2"/>
<protein>
    <submittedName>
        <fullName evidence="1">Uncharacterized protein</fullName>
    </submittedName>
</protein>
<proteinExistence type="predicted"/>
<keyword evidence="2" id="KW-1185">Reference proteome</keyword>
<sequence length="91" mass="9796">MATDREQGVRAVFVVVPLRGCIGVRGSGGWVGVLAELVFCGHVAHIVLSGLNILTKLTRGHVIAIHNIFQIFFRSTLTTNAQGATTRHIAF</sequence>
<accession>A0A433B9G2</accession>
<evidence type="ECO:0000313" key="1">
    <source>
        <dbReference type="EMBL" id="RUP14410.1"/>
    </source>
</evidence>
<gene>
    <name evidence="1" type="ORF">BC936DRAFT_139673</name>
</gene>
<name>A0A433B9G2_9FUNG</name>
<reference evidence="1 2" key="1">
    <citation type="journal article" date="2018" name="New Phytol.">
        <title>Phylogenomics of Endogonaceae and evolution of mycorrhizas within Mucoromycota.</title>
        <authorList>
            <person name="Chang Y."/>
            <person name="Desiro A."/>
            <person name="Na H."/>
            <person name="Sandor L."/>
            <person name="Lipzen A."/>
            <person name="Clum A."/>
            <person name="Barry K."/>
            <person name="Grigoriev I.V."/>
            <person name="Martin F.M."/>
            <person name="Stajich J.E."/>
            <person name="Smith M.E."/>
            <person name="Bonito G."/>
            <person name="Spatafora J.W."/>
        </authorList>
    </citation>
    <scope>NUCLEOTIDE SEQUENCE [LARGE SCALE GENOMIC DNA]</scope>
    <source>
        <strain evidence="1 2">GMNB39</strain>
    </source>
</reference>
<comment type="caution">
    <text evidence="1">The sequence shown here is derived from an EMBL/GenBank/DDBJ whole genome shotgun (WGS) entry which is preliminary data.</text>
</comment>